<sequence length="454" mass="50387">MNKEEEQQARLSLEIAQRWCAERGYELRDQAGRGGTAPVYSVQGSDEALYALKLYDKEYSTGKLGDIEADRVDAQKALGRHGCPSLVEVYDGGRFEDRLFLLMNRAPGKELETVLDKVPRDKIGHIVSEVAKAVIFLSESNICHRDVKSANVFVSEDWKKVTLLDLSVTRDIDDPVGRGTDQDGRLPVVATARYAPPEYLFRLLDPGPELWHAVNVYQLGALLYDLIMREPLFKTEFEKAKVNRYRFAWMVATVDPVVLAADADPALVLLAQRALDKNWERRSKISLDDFLDSPDSQKKNALQMIGIGAVKPRDTSGEIRPPSAGNQRFREVSKHLKNGMVEYLSSTGITATHEEHINAGDAGRTVTLKWRPREHSDDLVELAIVLTGVVTPQGPGYGIHMKMAAPIAGLDRTAELDLPDMADSVDVELLLKSKVETAIATLARDLSIAQDKGE</sequence>
<dbReference type="InterPro" id="IPR000719">
    <property type="entry name" value="Prot_kinase_dom"/>
</dbReference>
<dbReference type="GO" id="GO:0004674">
    <property type="term" value="F:protein serine/threonine kinase activity"/>
    <property type="evidence" value="ECO:0007669"/>
    <property type="project" value="TreeGrafter"/>
</dbReference>
<dbReference type="RefSeq" id="WP_104231116.1">
    <property type="nucleotide sequence ID" value="NZ_PSNW01000008.1"/>
</dbReference>
<dbReference type="SMART" id="SM00220">
    <property type="entry name" value="S_TKc"/>
    <property type="match status" value="1"/>
</dbReference>
<dbReference type="InterPro" id="IPR011009">
    <property type="entry name" value="Kinase-like_dom_sf"/>
</dbReference>
<reference evidence="2 3" key="1">
    <citation type="submission" date="2018-02" db="EMBL/GenBank/DDBJ databases">
        <title>Genome sequencing of Solimonas sp. HR-BB.</title>
        <authorList>
            <person name="Lee Y."/>
            <person name="Jeon C.O."/>
        </authorList>
    </citation>
    <scope>NUCLEOTIDE SEQUENCE [LARGE SCALE GENOMIC DNA]</scope>
    <source>
        <strain evidence="2 3">HR-BB</strain>
    </source>
</reference>
<dbReference type="Gene3D" id="1.10.510.10">
    <property type="entry name" value="Transferase(Phosphotransferase) domain 1"/>
    <property type="match status" value="1"/>
</dbReference>
<dbReference type="PROSITE" id="PS00108">
    <property type="entry name" value="PROTEIN_KINASE_ST"/>
    <property type="match status" value="1"/>
</dbReference>
<dbReference type="OrthoDB" id="9801841at2"/>
<dbReference type="Pfam" id="PF00069">
    <property type="entry name" value="Pkinase"/>
    <property type="match status" value="1"/>
</dbReference>
<organism evidence="2 3">
    <name type="scientific">Solimonas fluminis</name>
    <dbReference type="NCBI Taxonomy" id="2086571"/>
    <lineage>
        <taxon>Bacteria</taxon>
        <taxon>Pseudomonadati</taxon>
        <taxon>Pseudomonadota</taxon>
        <taxon>Gammaproteobacteria</taxon>
        <taxon>Nevskiales</taxon>
        <taxon>Nevskiaceae</taxon>
        <taxon>Solimonas</taxon>
    </lineage>
</organism>
<proteinExistence type="predicted"/>
<dbReference type="SUPFAM" id="SSF56112">
    <property type="entry name" value="Protein kinase-like (PK-like)"/>
    <property type="match status" value="1"/>
</dbReference>
<accession>A0A2S5TDV4</accession>
<evidence type="ECO:0000313" key="3">
    <source>
        <dbReference type="Proteomes" id="UP000238220"/>
    </source>
</evidence>
<keyword evidence="3" id="KW-1185">Reference proteome</keyword>
<comment type="caution">
    <text evidence="2">The sequence shown here is derived from an EMBL/GenBank/DDBJ whole genome shotgun (WGS) entry which is preliminary data.</text>
</comment>
<dbReference type="PROSITE" id="PS50011">
    <property type="entry name" value="PROTEIN_KINASE_DOM"/>
    <property type="match status" value="1"/>
</dbReference>
<dbReference type="PANTHER" id="PTHR44167:SF24">
    <property type="entry name" value="SERINE_THREONINE-PROTEIN KINASE CHK2"/>
    <property type="match status" value="1"/>
</dbReference>
<name>A0A2S5TDV4_9GAMM</name>
<dbReference type="InterPro" id="IPR008271">
    <property type="entry name" value="Ser/Thr_kinase_AS"/>
</dbReference>
<dbReference type="AlphaFoldDB" id="A0A2S5TDV4"/>
<protein>
    <recommendedName>
        <fullName evidence="1">Protein kinase domain-containing protein</fullName>
    </recommendedName>
</protein>
<dbReference type="PANTHER" id="PTHR44167">
    <property type="entry name" value="OVARIAN-SPECIFIC SERINE/THREONINE-PROTEIN KINASE LOK-RELATED"/>
    <property type="match status" value="1"/>
</dbReference>
<gene>
    <name evidence="2" type="ORF">C3942_14730</name>
</gene>
<dbReference type="GO" id="GO:0005524">
    <property type="term" value="F:ATP binding"/>
    <property type="evidence" value="ECO:0007669"/>
    <property type="project" value="InterPro"/>
</dbReference>
<feature type="domain" description="Protein kinase" evidence="1">
    <location>
        <begin position="25"/>
        <end position="296"/>
    </location>
</feature>
<dbReference type="Proteomes" id="UP000238220">
    <property type="component" value="Unassembled WGS sequence"/>
</dbReference>
<evidence type="ECO:0000313" key="2">
    <source>
        <dbReference type="EMBL" id="PPE73077.1"/>
    </source>
</evidence>
<evidence type="ECO:0000259" key="1">
    <source>
        <dbReference type="PROSITE" id="PS50011"/>
    </source>
</evidence>
<dbReference type="EMBL" id="PSNW01000008">
    <property type="protein sequence ID" value="PPE73077.1"/>
    <property type="molecule type" value="Genomic_DNA"/>
</dbReference>